<proteinExistence type="predicted"/>
<dbReference type="EMBL" id="UINC01185368">
    <property type="protein sequence ID" value="SVD97033.1"/>
    <property type="molecule type" value="Genomic_DNA"/>
</dbReference>
<organism evidence="1">
    <name type="scientific">marine metagenome</name>
    <dbReference type="NCBI Taxonomy" id="408172"/>
    <lineage>
        <taxon>unclassified sequences</taxon>
        <taxon>metagenomes</taxon>
        <taxon>ecological metagenomes</taxon>
    </lineage>
</organism>
<accession>A0A382ZNP1</accession>
<gene>
    <name evidence="1" type="ORF">METZ01_LOCUS449887</name>
</gene>
<reference evidence="1" key="1">
    <citation type="submission" date="2018-05" db="EMBL/GenBank/DDBJ databases">
        <authorList>
            <person name="Lanie J.A."/>
            <person name="Ng W.-L."/>
            <person name="Kazmierczak K.M."/>
            <person name="Andrzejewski T.M."/>
            <person name="Davidsen T.M."/>
            <person name="Wayne K.J."/>
            <person name="Tettelin H."/>
            <person name="Glass J.I."/>
            <person name="Rusch D."/>
            <person name="Podicherti R."/>
            <person name="Tsui H.-C.T."/>
            <person name="Winkler M.E."/>
        </authorList>
    </citation>
    <scope>NUCLEOTIDE SEQUENCE</scope>
</reference>
<sequence>MLVQRLESFLGGVKPLDGRFASFITAPVQRERLSK</sequence>
<feature type="non-terminal residue" evidence="1">
    <location>
        <position position="35"/>
    </location>
</feature>
<protein>
    <submittedName>
        <fullName evidence="1">Uncharacterized protein</fullName>
    </submittedName>
</protein>
<evidence type="ECO:0000313" key="1">
    <source>
        <dbReference type="EMBL" id="SVD97033.1"/>
    </source>
</evidence>
<name>A0A382ZNP1_9ZZZZ</name>
<dbReference type="AlphaFoldDB" id="A0A382ZNP1"/>